<keyword evidence="4" id="KW-1185">Reference proteome</keyword>
<evidence type="ECO:0000256" key="1">
    <source>
        <dbReference type="SAM" id="Phobius"/>
    </source>
</evidence>
<evidence type="ECO:0000313" key="4">
    <source>
        <dbReference type="Proteomes" id="UP001295463"/>
    </source>
</evidence>
<keyword evidence="1" id="KW-0812">Transmembrane</keyword>
<feature type="chain" id="PRO_5045041502" description="Outer membrane protein beta-barrel domain-containing protein" evidence="2">
    <location>
        <begin position="24"/>
        <end position="168"/>
    </location>
</feature>
<reference evidence="3 4" key="1">
    <citation type="submission" date="2022-03" db="EMBL/GenBank/DDBJ databases">
        <authorList>
            <person name="Koch H."/>
        </authorList>
    </citation>
    <scope>NUCLEOTIDE SEQUENCE [LARGE SCALE GENOMIC DNA]</scope>
    <source>
        <strain evidence="3 4">G1</strain>
    </source>
</reference>
<evidence type="ECO:0008006" key="5">
    <source>
        <dbReference type="Google" id="ProtNLM"/>
    </source>
</evidence>
<dbReference type="SUPFAM" id="SSF56925">
    <property type="entry name" value="OMPA-like"/>
    <property type="match status" value="1"/>
</dbReference>
<dbReference type="RefSeq" id="WP_305733326.1">
    <property type="nucleotide sequence ID" value="NZ_OW150024.1"/>
</dbReference>
<keyword evidence="1" id="KW-0472">Membrane</keyword>
<feature type="transmembrane region" description="Helical" evidence="1">
    <location>
        <begin position="47"/>
        <end position="66"/>
    </location>
</feature>
<dbReference type="InterPro" id="IPR011250">
    <property type="entry name" value="OMP/PagP_B-barrel"/>
</dbReference>
<dbReference type="Proteomes" id="UP001295463">
    <property type="component" value="Chromosome"/>
</dbReference>
<keyword evidence="2" id="KW-0732">Signal</keyword>
<proteinExistence type="predicted"/>
<gene>
    <name evidence="3" type="ORF">GEAMG1_2747</name>
</gene>
<protein>
    <recommendedName>
        <fullName evidence="5">Outer membrane protein beta-barrel domain-containing protein</fullName>
    </recommendedName>
</protein>
<dbReference type="EMBL" id="OW150024">
    <property type="protein sequence ID" value="CAH2032583.1"/>
    <property type="molecule type" value="Genomic_DNA"/>
</dbReference>
<evidence type="ECO:0000256" key="2">
    <source>
        <dbReference type="SAM" id="SignalP"/>
    </source>
</evidence>
<name>A0ABN8HIJ2_9BACT</name>
<feature type="signal peptide" evidence="2">
    <location>
        <begin position="1"/>
        <end position="23"/>
    </location>
</feature>
<sequence>MKIRSVVLTTAALVTLVTTQAVAGSFDLGVRYGRSIEENGTTVEVAARYFPIPLVSLGATLGYTGLRYNKGWYHKDADTMPLGGYLNGHLSMIPFVKPYAGIGGVYYGVNNVTSSNPFDRKEEHSGTMTVQGGVDISLPLPLLSLNVEARRLINDRQTLVLGGVWLRF</sequence>
<organism evidence="3 4">
    <name type="scientific">Trichlorobacter ammonificans</name>
    <dbReference type="NCBI Taxonomy" id="2916410"/>
    <lineage>
        <taxon>Bacteria</taxon>
        <taxon>Pseudomonadati</taxon>
        <taxon>Thermodesulfobacteriota</taxon>
        <taxon>Desulfuromonadia</taxon>
        <taxon>Geobacterales</taxon>
        <taxon>Geobacteraceae</taxon>
        <taxon>Trichlorobacter</taxon>
    </lineage>
</organism>
<accession>A0ABN8HIJ2</accession>
<keyword evidence="1" id="KW-1133">Transmembrane helix</keyword>
<evidence type="ECO:0000313" key="3">
    <source>
        <dbReference type="EMBL" id="CAH2032583.1"/>
    </source>
</evidence>